<dbReference type="SMART" id="SM00614">
    <property type="entry name" value="ZnF_BED"/>
    <property type="match status" value="1"/>
</dbReference>
<dbReference type="EMBL" id="CACRXK020011438">
    <property type="protein sequence ID" value="CAB4021444.1"/>
    <property type="molecule type" value="Genomic_DNA"/>
</dbReference>
<dbReference type="InterPro" id="IPR008906">
    <property type="entry name" value="HATC_C_dom"/>
</dbReference>
<organism evidence="10 11">
    <name type="scientific">Paramuricea clavata</name>
    <name type="common">Red gorgonian</name>
    <name type="synonym">Violescent sea-whip</name>
    <dbReference type="NCBI Taxonomy" id="317549"/>
    <lineage>
        <taxon>Eukaryota</taxon>
        <taxon>Metazoa</taxon>
        <taxon>Cnidaria</taxon>
        <taxon>Anthozoa</taxon>
        <taxon>Octocorallia</taxon>
        <taxon>Malacalcyonacea</taxon>
        <taxon>Plexauridae</taxon>
        <taxon>Paramuricea</taxon>
    </lineage>
</organism>
<sequence>MNAFNGPIHTGKKCLEKAANANLKVWSVTADGTAVNISTFETLGCEFSEALEILEEGDSADADANYAAVDNKRQRSAVWDYFRKLTDTANTTGASKCSICSENVKHGSNTSNLFKHLKLKHQEQYKGAEKKRKLDEENNGNAKKQSSKTKKQTTIIDTMLHGKYSSTCTRRRKIDDAVLKMITSDLQPLSVVEDAGFQSLLHLLDPRYKLPSRRTMTRMLPDMYSKRVKEIKQELEQISHVALTSDLWTSRATESYLTVTCHYLTSSWVLQSRVLETFAFKSSHTAENIAASFLRVAKSWEISEKVVAMVTDNAANIVAAVRITGWKHVKCFAHTLNLVVSEAIKTDLINGIRKRCRQIVTFFHQSTKATDKLKEIQAQAQVPDHKLVQEVDTRWNSTFYMFERIIEQHEAVTTTLCLSNRNDLCLSISDVEVLKAAVAILKPFERATTEISADQYISISKAIPLAKSLQHLTSASIHKDTTLASEMSAQLRRRFTGVENVHLLAHSTLLDPRMKKLAFSSFVAARQGEQWIVEEMKQHVPAVPTDEQTEVTEQRDVGLWDLFDKKVANRQLRATSTLTIERESTRFFDDKLLARDKDPLTWWKENEKDYKILSNLAKKYLCIPATSVPAERLFSKAGELISIRRNRLKSKNVDMLLFLNKNM</sequence>
<keyword evidence="3" id="KW-0863">Zinc-finger</keyword>
<evidence type="ECO:0000256" key="9">
    <source>
        <dbReference type="SAM" id="MobiDB-lite"/>
    </source>
</evidence>
<evidence type="ECO:0000256" key="3">
    <source>
        <dbReference type="ARBA" id="ARBA00022771"/>
    </source>
</evidence>
<evidence type="ECO:0000313" key="11">
    <source>
        <dbReference type="Proteomes" id="UP001152795"/>
    </source>
</evidence>
<dbReference type="Proteomes" id="UP001152795">
    <property type="component" value="Unassembled WGS sequence"/>
</dbReference>
<dbReference type="PANTHER" id="PTHR46481:SF10">
    <property type="entry name" value="ZINC FINGER BED DOMAIN-CONTAINING PROTEIN 39"/>
    <property type="match status" value="1"/>
</dbReference>
<comment type="subcellular location">
    <subcellularLocation>
        <location evidence="1">Nucleus</location>
    </subcellularLocation>
</comment>
<keyword evidence="11" id="KW-1185">Reference proteome</keyword>
<feature type="compositionally biased region" description="Basic and acidic residues" evidence="9">
    <location>
        <begin position="125"/>
        <end position="136"/>
    </location>
</feature>
<evidence type="ECO:0000256" key="7">
    <source>
        <dbReference type="ARBA" id="ARBA00023163"/>
    </source>
</evidence>
<dbReference type="GO" id="GO:0003677">
    <property type="term" value="F:DNA binding"/>
    <property type="evidence" value="ECO:0007669"/>
    <property type="project" value="UniProtKB-KW"/>
</dbReference>
<dbReference type="PROSITE" id="PS50808">
    <property type="entry name" value="ZF_BED"/>
    <property type="match status" value="1"/>
</dbReference>
<protein>
    <submittedName>
        <fullName evidence="10">Zinc finger BED domain-containing 1-like</fullName>
    </submittedName>
</protein>
<accession>A0A6S7IQE9</accession>
<evidence type="ECO:0000256" key="6">
    <source>
        <dbReference type="ARBA" id="ARBA00023125"/>
    </source>
</evidence>
<dbReference type="InterPro" id="IPR052035">
    <property type="entry name" value="ZnF_BED_domain_contain"/>
</dbReference>
<dbReference type="SUPFAM" id="SSF53098">
    <property type="entry name" value="Ribonuclease H-like"/>
    <property type="match status" value="1"/>
</dbReference>
<feature type="region of interest" description="Disordered" evidence="9">
    <location>
        <begin position="125"/>
        <end position="152"/>
    </location>
</feature>
<comment type="caution">
    <text evidence="10">The sequence shown here is derived from an EMBL/GenBank/DDBJ whole genome shotgun (WGS) entry which is preliminary data.</text>
</comment>
<evidence type="ECO:0000313" key="10">
    <source>
        <dbReference type="EMBL" id="CAB4021444.1"/>
    </source>
</evidence>
<dbReference type="GO" id="GO:0046983">
    <property type="term" value="F:protein dimerization activity"/>
    <property type="evidence" value="ECO:0007669"/>
    <property type="project" value="InterPro"/>
</dbReference>
<dbReference type="AlphaFoldDB" id="A0A6S7IQE9"/>
<dbReference type="GO" id="GO:0008270">
    <property type="term" value="F:zinc ion binding"/>
    <property type="evidence" value="ECO:0007669"/>
    <property type="project" value="UniProtKB-KW"/>
</dbReference>
<reference evidence="10" key="1">
    <citation type="submission" date="2020-04" db="EMBL/GenBank/DDBJ databases">
        <authorList>
            <person name="Alioto T."/>
            <person name="Alioto T."/>
            <person name="Gomez Garrido J."/>
        </authorList>
    </citation>
    <scope>NUCLEOTIDE SEQUENCE</scope>
    <source>
        <strain evidence="10">A484AB</strain>
    </source>
</reference>
<keyword evidence="4" id="KW-0862">Zinc</keyword>
<dbReference type="GO" id="GO:0005634">
    <property type="term" value="C:nucleus"/>
    <property type="evidence" value="ECO:0007669"/>
    <property type="project" value="UniProtKB-SubCell"/>
</dbReference>
<dbReference type="GO" id="GO:0009791">
    <property type="term" value="P:post-embryonic development"/>
    <property type="evidence" value="ECO:0007669"/>
    <property type="project" value="UniProtKB-ARBA"/>
</dbReference>
<keyword evidence="5" id="KW-0805">Transcription regulation</keyword>
<evidence type="ECO:0000256" key="5">
    <source>
        <dbReference type="ARBA" id="ARBA00023015"/>
    </source>
</evidence>
<dbReference type="SUPFAM" id="SSF57667">
    <property type="entry name" value="beta-beta-alpha zinc fingers"/>
    <property type="match status" value="1"/>
</dbReference>
<evidence type="ECO:0000256" key="1">
    <source>
        <dbReference type="ARBA" id="ARBA00004123"/>
    </source>
</evidence>
<evidence type="ECO:0000256" key="8">
    <source>
        <dbReference type="ARBA" id="ARBA00023242"/>
    </source>
</evidence>
<dbReference type="Pfam" id="PF05699">
    <property type="entry name" value="Dimer_Tnp_hAT"/>
    <property type="match status" value="1"/>
</dbReference>
<dbReference type="OrthoDB" id="1607513at2759"/>
<dbReference type="Pfam" id="PF02892">
    <property type="entry name" value="zf-BED"/>
    <property type="match status" value="1"/>
</dbReference>
<dbReference type="InterPro" id="IPR036236">
    <property type="entry name" value="Znf_C2H2_sf"/>
</dbReference>
<keyword evidence="8" id="KW-0539">Nucleus</keyword>
<dbReference type="InterPro" id="IPR003656">
    <property type="entry name" value="Znf_BED"/>
</dbReference>
<keyword evidence="6" id="KW-0238">DNA-binding</keyword>
<dbReference type="PANTHER" id="PTHR46481">
    <property type="entry name" value="ZINC FINGER BED DOMAIN-CONTAINING PROTEIN 4"/>
    <property type="match status" value="1"/>
</dbReference>
<keyword evidence="7" id="KW-0804">Transcription</keyword>
<name>A0A6S7IQE9_PARCT</name>
<dbReference type="InterPro" id="IPR012337">
    <property type="entry name" value="RNaseH-like_sf"/>
</dbReference>
<keyword evidence="2" id="KW-0479">Metal-binding</keyword>
<proteinExistence type="predicted"/>
<evidence type="ECO:0000256" key="2">
    <source>
        <dbReference type="ARBA" id="ARBA00022723"/>
    </source>
</evidence>
<gene>
    <name evidence="10" type="ORF">PACLA_8A000443</name>
</gene>
<dbReference type="SUPFAM" id="SSF140996">
    <property type="entry name" value="Hermes dimerisation domain"/>
    <property type="match status" value="1"/>
</dbReference>
<evidence type="ECO:0000256" key="4">
    <source>
        <dbReference type="ARBA" id="ARBA00022833"/>
    </source>
</evidence>